<dbReference type="OrthoDB" id="9815791at2"/>
<keyword evidence="7" id="KW-1185">Reference proteome</keyword>
<dbReference type="Pfam" id="PF00465">
    <property type="entry name" value="Fe-ADH"/>
    <property type="match status" value="1"/>
</dbReference>
<dbReference type="InterPro" id="IPR039697">
    <property type="entry name" value="Alcohol_dehydrogenase_Fe"/>
</dbReference>
<name>A0A1I2FI21_9BACI</name>
<dbReference type="FunFam" id="1.20.1090.10:FF:000001">
    <property type="entry name" value="Aldehyde-alcohol dehydrogenase"/>
    <property type="match status" value="1"/>
</dbReference>
<comment type="similarity">
    <text evidence="1">Belongs to the iron-containing alcohol dehydrogenase family.</text>
</comment>
<dbReference type="PANTHER" id="PTHR11496">
    <property type="entry name" value="ALCOHOL DEHYDROGENASE"/>
    <property type="match status" value="1"/>
</dbReference>
<dbReference type="PROSITE" id="PS00060">
    <property type="entry name" value="ADH_IRON_2"/>
    <property type="match status" value="1"/>
</dbReference>
<dbReference type="Gene3D" id="3.40.50.1970">
    <property type="match status" value="1"/>
</dbReference>
<dbReference type="InterPro" id="IPR056798">
    <property type="entry name" value="ADH_Fe_C"/>
</dbReference>
<dbReference type="Proteomes" id="UP000199516">
    <property type="component" value="Unassembled WGS sequence"/>
</dbReference>
<organism evidence="6 7">
    <name type="scientific">Alteribacillus iranensis</name>
    <dbReference type="NCBI Taxonomy" id="930128"/>
    <lineage>
        <taxon>Bacteria</taxon>
        <taxon>Bacillati</taxon>
        <taxon>Bacillota</taxon>
        <taxon>Bacilli</taxon>
        <taxon>Bacillales</taxon>
        <taxon>Bacillaceae</taxon>
        <taxon>Alteribacillus</taxon>
    </lineage>
</organism>
<keyword evidence="2" id="KW-0560">Oxidoreductase</keyword>
<dbReference type="GO" id="GO:0046872">
    <property type="term" value="F:metal ion binding"/>
    <property type="evidence" value="ECO:0007669"/>
    <property type="project" value="InterPro"/>
</dbReference>
<dbReference type="PROSITE" id="PS00913">
    <property type="entry name" value="ADH_IRON_1"/>
    <property type="match status" value="1"/>
</dbReference>
<protein>
    <submittedName>
        <fullName evidence="6">Alcohol dehydrogenase/alcohol dehydrogenase</fullName>
    </submittedName>
</protein>
<dbReference type="Pfam" id="PF25137">
    <property type="entry name" value="ADH_Fe_C"/>
    <property type="match status" value="1"/>
</dbReference>
<dbReference type="EMBL" id="FONT01000012">
    <property type="protein sequence ID" value="SFF04418.1"/>
    <property type="molecule type" value="Genomic_DNA"/>
</dbReference>
<evidence type="ECO:0000256" key="1">
    <source>
        <dbReference type="ARBA" id="ARBA00007358"/>
    </source>
</evidence>
<dbReference type="FunFam" id="3.40.50.1970:FF:000003">
    <property type="entry name" value="Alcohol dehydrogenase, iron-containing"/>
    <property type="match status" value="1"/>
</dbReference>
<reference evidence="6 7" key="1">
    <citation type="submission" date="2016-10" db="EMBL/GenBank/DDBJ databases">
        <authorList>
            <person name="de Groot N.N."/>
        </authorList>
    </citation>
    <scope>NUCLEOTIDE SEQUENCE [LARGE SCALE GENOMIC DNA]</scope>
    <source>
        <strain evidence="6 7">DSM 23995</strain>
    </source>
</reference>
<evidence type="ECO:0000259" key="4">
    <source>
        <dbReference type="Pfam" id="PF00465"/>
    </source>
</evidence>
<accession>A0A1I2FI21</accession>
<evidence type="ECO:0000256" key="3">
    <source>
        <dbReference type="ARBA" id="ARBA00023027"/>
    </source>
</evidence>
<dbReference type="CDD" id="cd08551">
    <property type="entry name" value="Fe-ADH"/>
    <property type="match status" value="1"/>
</dbReference>
<sequence>MNFQGIFDFNLRTNLLFGEGSVAKITNVVQKEGFQRVLVICDKGIQQANILTFVTDELERSGAEYVVFSDVEANPTTTNVNHCMEILNRFQPDFLIGVGGGSPLDVAKAVSLLATNGGKIEEYEGIDTFEKDPLPLLAVPTTAGTGSEVTIFTVITNPETEYKLTAGGKRLAPKWAVMDPELTRTLPPHITAATGMDALVHAIESYTSTATYPLTETLALEAIRVISSNLRQAVFNGDNMKARTAMLYGSLIAGVSFNNTRLGNVHAMSHPLSAMYNVPHGVANSVLLPYVMTFNLPAAPEKFVDIAKAMGEYIDPEVSMMENAYTSIKAVERLAKDVFIAKDFSRYHVKKEDIQTMAEDAMKSGNVLVNPRKTRIEDIIALYEETVGESAGNEAQLVTE</sequence>
<feature type="domain" description="Alcohol dehydrogenase iron-type/glycerol dehydrogenase GldA" evidence="4">
    <location>
        <begin position="13"/>
        <end position="180"/>
    </location>
</feature>
<gene>
    <name evidence="6" type="ORF">SAMN05192532_11212</name>
</gene>
<proteinExistence type="inferred from homology"/>
<dbReference type="Gene3D" id="1.20.1090.10">
    <property type="entry name" value="Dehydroquinate synthase-like - alpha domain"/>
    <property type="match status" value="1"/>
</dbReference>
<evidence type="ECO:0000313" key="7">
    <source>
        <dbReference type="Proteomes" id="UP000199516"/>
    </source>
</evidence>
<evidence type="ECO:0000259" key="5">
    <source>
        <dbReference type="Pfam" id="PF25137"/>
    </source>
</evidence>
<dbReference type="RefSeq" id="WP_091664141.1">
    <property type="nucleotide sequence ID" value="NZ_FONT01000012.1"/>
</dbReference>
<dbReference type="AlphaFoldDB" id="A0A1I2FI21"/>
<dbReference type="STRING" id="930128.SAMN05192532_11212"/>
<evidence type="ECO:0000313" key="6">
    <source>
        <dbReference type="EMBL" id="SFF04418.1"/>
    </source>
</evidence>
<dbReference type="GO" id="GO:0004022">
    <property type="term" value="F:alcohol dehydrogenase (NAD+) activity"/>
    <property type="evidence" value="ECO:0007669"/>
    <property type="project" value="UniProtKB-ARBA"/>
</dbReference>
<keyword evidence="3" id="KW-0520">NAD</keyword>
<dbReference type="PANTHER" id="PTHR11496:SF102">
    <property type="entry name" value="ALCOHOL DEHYDROGENASE 4"/>
    <property type="match status" value="1"/>
</dbReference>
<dbReference type="SUPFAM" id="SSF56796">
    <property type="entry name" value="Dehydroquinate synthase-like"/>
    <property type="match status" value="1"/>
</dbReference>
<dbReference type="InterPro" id="IPR018211">
    <property type="entry name" value="ADH_Fe_CS"/>
</dbReference>
<evidence type="ECO:0000256" key="2">
    <source>
        <dbReference type="ARBA" id="ARBA00023002"/>
    </source>
</evidence>
<dbReference type="InterPro" id="IPR001670">
    <property type="entry name" value="ADH_Fe/GldA"/>
</dbReference>
<feature type="domain" description="Fe-containing alcohol dehydrogenase-like C-terminal" evidence="5">
    <location>
        <begin position="191"/>
        <end position="386"/>
    </location>
</feature>